<evidence type="ECO:0000313" key="1">
    <source>
        <dbReference type="EMBL" id="ANK02283.1"/>
    </source>
</evidence>
<protein>
    <submittedName>
        <fullName evidence="1">Uncharacterized protein</fullName>
    </submittedName>
</protein>
<name>A0A192C895_ECO25</name>
<dbReference type="Proteomes" id="UP000183316">
    <property type="component" value="Chromosome"/>
</dbReference>
<dbReference type="RefSeq" id="WP_001599798.1">
    <property type="nucleotide sequence ID" value="NZ_CP015085.1"/>
</dbReference>
<dbReference type="PATRIC" id="fig|941280.3.peg.1008"/>
<evidence type="ECO:0000313" key="2">
    <source>
        <dbReference type="Proteomes" id="UP000183316"/>
    </source>
</evidence>
<gene>
    <name evidence="1" type="ORF">WLH_01022</name>
</gene>
<dbReference type="AlphaFoldDB" id="A0A192C895"/>
<dbReference type="EMBL" id="CP015085">
    <property type="protein sequence ID" value="ANK02283.1"/>
    <property type="molecule type" value="Genomic_DNA"/>
</dbReference>
<sequence>MVSYNVTNVWELIVLYLLVFAVLAFFSFGKSNLMRLIAHYFKFGYSDKKLKRLDREWRDIQLFKILNGINVSGIEDVRMIQQGLIDGKLKTSDFFLTRFWGDITEPPCITKTMSAVLAGILYIIFACCIHNEQSAIVEDAIAIPYKNMMYHVYNDKVLLFSDNKTDKFYKAFSIADCKRLQNTFVTDTLPAIACNKLLQLNEEDSEWLSQEIKDNNSHRKTLLIISLIYFISGLFIFLSYTKFLYANKKVLEYKASNKNHS</sequence>
<accession>A0A192C895</accession>
<organism evidence="1 2">
    <name type="scientific">Escherichia coli O25b:H4</name>
    <dbReference type="NCBI Taxonomy" id="941280"/>
    <lineage>
        <taxon>Bacteria</taxon>
        <taxon>Pseudomonadati</taxon>
        <taxon>Pseudomonadota</taxon>
        <taxon>Gammaproteobacteria</taxon>
        <taxon>Enterobacterales</taxon>
        <taxon>Enterobacteriaceae</taxon>
        <taxon>Escherichia</taxon>
    </lineage>
</organism>
<proteinExistence type="predicted"/>
<reference evidence="1 2" key="1">
    <citation type="submission" date="2016-03" db="EMBL/GenBank/DDBJ databases">
        <title>Genome Sequence and Comparative Pathogenic Determinants of Uropathogenic Escherichia coli O25b:H4, a Clinical Isolate from Saudi Arabia.</title>
        <authorList>
            <person name="Alyamani E.A.J."/>
            <person name="Khiyami M.A."/>
            <person name="Booq R.Y."/>
            <person name="Bahwerth F.S."/>
            <person name="Vaisvil B."/>
            <person name="Schmitt D.P."/>
            <person name="Kapatral V."/>
        </authorList>
    </citation>
    <scope>NUCLEOTIDE SEQUENCE [LARGE SCALE GENOMIC DNA]</scope>
    <source>
        <strain evidence="1 2">O25b:H4</strain>
    </source>
</reference>